<name>A0AA96GA72_9BACT</name>
<organism evidence="3 4">
    <name type="scientific">Candidatus Nitrospira allomarina</name>
    <dbReference type="NCBI Taxonomy" id="3020900"/>
    <lineage>
        <taxon>Bacteria</taxon>
        <taxon>Pseudomonadati</taxon>
        <taxon>Nitrospirota</taxon>
        <taxon>Nitrospiria</taxon>
        <taxon>Nitrospirales</taxon>
        <taxon>Nitrospiraceae</taxon>
        <taxon>Nitrospira</taxon>
    </lineage>
</organism>
<evidence type="ECO:0000256" key="1">
    <source>
        <dbReference type="SAM" id="Coils"/>
    </source>
</evidence>
<sequence>MNSIIHGFRIIVACVTLLTILGCGTSQPSHFYLLRALPPSSVSGLSDTKASSLSFGLGPVTLPKYLDRPQIVTQSGGHEVELAEFHKWAEPLSENVSHVLAENLSAMLSTDRIEQYPWRRTTPVDYQIVVDILQFDGTRGGEAVLSARWSLLDGDEQTVFTTRKTHVTHHPTSQDYEALVEAMSQNLEDLSREIAEAIKLLLPTILPGSTS</sequence>
<evidence type="ECO:0000313" key="4">
    <source>
        <dbReference type="Proteomes" id="UP001302719"/>
    </source>
</evidence>
<evidence type="ECO:0000313" key="3">
    <source>
        <dbReference type="EMBL" id="WNM57572.1"/>
    </source>
</evidence>
<proteinExistence type="predicted"/>
<dbReference type="Pfam" id="PF03886">
    <property type="entry name" value="ABC_trans_aux"/>
    <property type="match status" value="1"/>
</dbReference>
<protein>
    <submittedName>
        <fullName evidence="3">PqiC family protein</fullName>
    </submittedName>
</protein>
<dbReference type="KEGG" id="nall:PP769_16615"/>
<feature type="domain" description="ABC-type transport auxiliary lipoprotein component" evidence="2">
    <location>
        <begin position="43"/>
        <end position="195"/>
    </location>
</feature>
<feature type="coiled-coil region" evidence="1">
    <location>
        <begin position="173"/>
        <end position="200"/>
    </location>
</feature>
<dbReference type="AlphaFoldDB" id="A0AA96GA72"/>
<gene>
    <name evidence="3" type="ORF">PP769_16615</name>
</gene>
<accession>A0AA96GA72</accession>
<reference evidence="3 4" key="1">
    <citation type="submission" date="2023-01" db="EMBL/GenBank/DDBJ databases">
        <title>Cultivation and genomic characterization of new, ubiquitous marine nitrite-oxidizing bacteria from the Nitrospirales.</title>
        <authorList>
            <person name="Mueller A.J."/>
            <person name="Daebeler A."/>
            <person name="Herbold C.W."/>
            <person name="Kirkegaard R.H."/>
            <person name="Daims H."/>
        </authorList>
    </citation>
    <scope>NUCLEOTIDE SEQUENCE [LARGE SCALE GENOMIC DNA]</scope>
    <source>
        <strain evidence="3 4">VA</strain>
    </source>
</reference>
<keyword evidence="4" id="KW-1185">Reference proteome</keyword>
<keyword evidence="1" id="KW-0175">Coiled coil</keyword>
<evidence type="ECO:0000259" key="2">
    <source>
        <dbReference type="Pfam" id="PF03886"/>
    </source>
</evidence>
<dbReference type="RefSeq" id="WP_312642199.1">
    <property type="nucleotide sequence ID" value="NZ_CP116967.1"/>
</dbReference>
<dbReference type="EMBL" id="CP116967">
    <property type="protein sequence ID" value="WNM57572.1"/>
    <property type="molecule type" value="Genomic_DNA"/>
</dbReference>
<dbReference type="Gene3D" id="3.40.50.10610">
    <property type="entry name" value="ABC-type transport auxiliary lipoprotein component"/>
    <property type="match status" value="1"/>
</dbReference>
<dbReference type="SUPFAM" id="SSF159594">
    <property type="entry name" value="XCC0632-like"/>
    <property type="match status" value="1"/>
</dbReference>
<dbReference type="Proteomes" id="UP001302719">
    <property type="component" value="Chromosome"/>
</dbReference>
<dbReference type="InterPro" id="IPR005586">
    <property type="entry name" value="ABC_trans_aux"/>
</dbReference>